<reference evidence="1 2" key="1">
    <citation type="submission" date="2015-05" db="EMBL/GenBank/DDBJ databases">
        <title>Draft genome sequence of the bacterium Gordonia jacobaea a new member of the Gordonia genus.</title>
        <authorList>
            <person name="Jimenez-Galisteo G."/>
            <person name="Dominguez A."/>
            <person name="Munoz E."/>
            <person name="Vinas M."/>
        </authorList>
    </citation>
    <scope>NUCLEOTIDE SEQUENCE [LARGE SCALE GENOMIC DNA]</scope>
    <source>
        <strain evidence="2">mv1</strain>
    </source>
</reference>
<protein>
    <recommendedName>
        <fullName evidence="3">DUF222 domain-containing protein</fullName>
    </recommendedName>
</protein>
<dbReference type="EMBL" id="LDTZ01000013">
    <property type="protein sequence ID" value="KNA92921.1"/>
    <property type="molecule type" value="Genomic_DNA"/>
</dbReference>
<sequence>MTPHLAALGLLSDDEQAQVKERLAATHLAEKTSRELDHDARRVAQQIAAELPDNLTAEHIRDAALRVPDQTAVDRIVAHVWVKALDEAAAVAFAHKADLAATLNRELEQIVADFAKLSPKLGGVHTADEAINANKVGEWRRAIELDERYRWLRSVTDSAQIRGLLPEPSPSDSGPWWRFRIPDTDETVALADGTRVGNLAAELARQPYVPATTAEAQATADAWEHA</sequence>
<evidence type="ECO:0000313" key="2">
    <source>
        <dbReference type="Proteomes" id="UP000037247"/>
    </source>
</evidence>
<gene>
    <name evidence="1" type="ORF">ABW18_00085</name>
</gene>
<proteinExistence type="predicted"/>
<comment type="caution">
    <text evidence="1">The sequence shown here is derived from an EMBL/GenBank/DDBJ whole genome shotgun (WGS) entry which is preliminary data.</text>
</comment>
<dbReference type="Proteomes" id="UP000037247">
    <property type="component" value="Unassembled WGS sequence"/>
</dbReference>
<keyword evidence="2" id="KW-1185">Reference proteome</keyword>
<accession>A0ABR5IHW5</accession>
<name>A0ABR5IHW5_9ACTN</name>
<organism evidence="1 2">
    <name type="scientific">Gordonia jacobaea</name>
    <dbReference type="NCBI Taxonomy" id="122202"/>
    <lineage>
        <taxon>Bacteria</taxon>
        <taxon>Bacillati</taxon>
        <taxon>Actinomycetota</taxon>
        <taxon>Actinomycetes</taxon>
        <taxon>Mycobacteriales</taxon>
        <taxon>Gordoniaceae</taxon>
        <taxon>Gordonia</taxon>
    </lineage>
</organism>
<evidence type="ECO:0000313" key="1">
    <source>
        <dbReference type="EMBL" id="KNA92921.1"/>
    </source>
</evidence>
<evidence type="ECO:0008006" key="3">
    <source>
        <dbReference type="Google" id="ProtNLM"/>
    </source>
</evidence>